<feature type="chain" id="PRO_5037575028" description="peptidylprolyl isomerase" evidence="8">
    <location>
        <begin position="25"/>
        <end position="268"/>
    </location>
</feature>
<evidence type="ECO:0000256" key="6">
    <source>
        <dbReference type="ARBA" id="ARBA00023235"/>
    </source>
</evidence>
<keyword evidence="6 7" id="KW-0413">Isomerase</keyword>
<dbReference type="PROSITE" id="PS50198">
    <property type="entry name" value="PPIC_PPIASE_2"/>
    <property type="match status" value="1"/>
</dbReference>
<keyword evidence="4 8" id="KW-0732">Signal</keyword>
<evidence type="ECO:0000313" key="11">
    <source>
        <dbReference type="Proteomes" id="UP000742786"/>
    </source>
</evidence>
<evidence type="ECO:0000256" key="8">
    <source>
        <dbReference type="SAM" id="SignalP"/>
    </source>
</evidence>
<accession>A0A916J1P8</accession>
<evidence type="ECO:0000256" key="7">
    <source>
        <dbReference type="PROSITE-ProRule" id="PRU00278"/>
    </source>
</evidence>
<evidence type="ECO:0000313" key="10">
    <source>
        <dbReference type="EMBL" id="CAG4882343.1"/>
    </source>
</evidence>
<protein>
    <recommendedName>
        <fullName evidence="3">peptidylprolyl isomerase</fullName>
        <ecNumber evidence="3">5.2.1.8</ecNumber>
    </recommendedName>
</protein>
<dbReference type="PANTHER" id="PTHR47245:SF1">
    <property type="entry name" value="FOLDASE PROTEIN PRSA"/>
    <property type="match status" value="1"/>
</dbReference>
<dbReference type="InterPro" id="IPR000297">
    <property type="entry name" value="PPIase_PpiC"/>
</dbReference>
<evidence type="ECO:0000256" key="4">
    <source>
        <dbReference type="ARBA" id="ARBA00022729"/>
    </source>
</evidence>
<dbReference type="InterPro" id="IPR050245">
    <property type="entry name" value="PrsA_foldase"/>
</dbReference>
<evidence type="ECO:0000256" key="1">
    <source>
        <dbReference type="ARBA" id="ARBA00000971"/>
    </source>
</evidence>
<dbReference type="InterPro" id="IPR027304">
    <property type="entry name" value="Trigger_fact/SurA_dom_sf"/>
</dbReference>
<dbReference type="GO" id="GO:0003755">
    <property type="term" value="F:peptidyl-prolyl cis-trans isomerase activity"/>
    <property type="evidence" value="ECO:0007669"/>
    <property type="project" value="UniProtKB-KW"/>
</dbReference>
<organism evidence="10 11">
    <name type="scientific">Georgfuchsia toluolica</name>
    <dbReference type="NCBI Taxonomy" id="424218"/>
    <lineage>
        <taxon>Bacteria</taxon>
        <taxon>Pseudomonadati</taxon>
        <taxon>Pseudomonadota</taxon>
        <taxon>Betaproteobacteria</taxon>
        <taxon>Nitrosomonadales</taxon>
        <taxon>Sterolibacteriaceae</taxon>
        <taxon>Georgfuchsia</taxon>
    </lineage>
</organism>
<keyword evidence="11" id="KW-1185">Reference proteome</keyword>
<evidence type="ECO:0000256" key="2">
    <source>
        <dbReference type="ARBA" id="ARBA00007656"/>
    </source>
</evidence>
<comment type="similarity">
    <text evidence="2">Belongs to the PpiC/parvulin rotamase family.</text>
</comment>
<evidence type="ECO:0000259" key="9">
    <source>
        <dbReference type="PROSITE" id="PS50198"/>
    </source>
</evidence>
<dbReference type="Proteomes" id="UP000742786">
    <property type="component" value="Unassembled WGS sequence"/>
</dbReference>
<dbReference type="InterPro" id="IPR046357">
    <property type="entry name" value="PPIase_dom_sf"/>
</dbReference>
<evidence type="ECO:0000256" key="5">
    <source>
        <dbReference type="ARBA" id="ARBA00023110"/>
    </source>
</evidence>
<name>A0A916J1P8_9PROT</name>
<gene>
    <name evidence="10" type="ORF">GTOL_10225</name>
</gene>
<comment type="caution">
    <text evidence="10">The sequence shown here is derived from an EMBL/GenBank/DDBJ whole genome shotgun (WGS) entry which is preliminary data.</text>
</comment>
<dbReference type="Pfam" id="PF00639">
    <property type="entry name" value="Rotamase"/>
    <property type="match status" value="1"/>
</dbReference>
<feature type="signal peptide" evidence="8">
    <location>
        <begin position="1"/>
        <end position="24"/>
    </location>
</feature>
<dbReference type="EMBL" id="CAJQUM010000001">
    <property type="protein sequence ID" value="CAG4882343.1"/>
    <property type="molecule type" value="Genomic_DNA"/>
</dbReference>
<dbReference type="AlphaFoldDB" id="A0A916J1P8"/>
<reference evidence="10" key="1">
    <citation type="submission" date="2021-04" db="EMBL/GenBank/DDBJ databases">
        <authorList>
            <person name="Hornung B."/>
        </authorList>
    </citation>
    <scope>NUCLEOTIDE SEQUENCE</scope>
    <source>
        <strain evidence="10">G5G6</strain>
    </source>
</reference>
<proteinExistence type="inferred from homology"/>
<comment type="catalytic activity">
    <reaction evidence="1">
        <text>[protein]-peptidylproline (omega=180) = [protein]-peptidylproline (omega=0)</text>
        <dbReference type="Rhea" id="RHEA:16237"/>
        <dbReference type="Rhea" id="RHEA-COMP:10747"/>
        <dbReference type="Rhea" id="RHEA-COMP:10748"/>
        <dbReference type="ChEBI" id="CHEBI:83833"/>
        <dbReference type="ChEBI" id="CHEBI:83834"/>
        <dbReference type="EC" id="5.2.1.8"/>
    </reaction>
</comment>
<sequence length="268" mass="29633">MTRIPLKITTIALVAVLVAAPAFAAKKAAESGAAAGTVNGKPIPKNQIEFFMAAQKAQGRPDSPELRDAVREEIIRREVLVQEAQKQGLDKKPDVQTKMDMARQGVLINAYIEGYVKAHPISDDAVRKEYETVKSQLGDKEYSVRHILVDSEDDAKAIITKLKAGEKFDALATQSKDPGSKDKGGDLGWSVPTTYVKPFADALLKLNKGQYTEVPVKSEFGWHVIKLDDTRALKLPGFDEAKPQIQQRLQQQLVEKQVMELRTKAKVE</sequence>
<keyword evidence="5 7" id="KW-0697">Rotamase</keyword>
<dbReference type="SUPFAM" id="SSF109998">
    <property type="entry name" value="Triger factor/SurA peptide-binding domain-like"/>
    <property type="match status" value="1"/>
</dbReference>
<dbReference type="PANTHER" id="PTHR47245">
    <property type="entry name" value="PEPTIDYLPROLYL ISOMERASE"/>
    <property type="match status" value="1"/>
</dbReference>
<dbReference type="Gene3D" id="3.10.50.40">
    <property type="match status" value="1"/>
</dbReference>
<dbReference type="Gene3D" id="1.10.8.1040">
    <property type="match status" value="1"/>
</dbReference>
<dbReference type="SUPFAM" id="SSF54534">
    <property type="entry name" value="FKBP-like"/>
    <property type="match status" value="1"/>
</dbReference>
<evidence type="ECO:0000256" key="3">
    <source>
        <dbReference type="ARBA" id="ARBA00013194"/>
    </source>
</evidence>
<feature type="domain" description="PpiC" evidence="9">
    <location>
        <begin position="139"/>
        <end position="229"/>
    </location>
</feature>
<dbReference type="EC" id="5.2.1.8" evidence="3"/>